<keyword evidence="1" id="KW-0472">Membrane</keyword>
<evidence type="ECO:0000256" key="1">
    <source>
        <dbReference type="SAM" id="Phobius"/>
    </source>
</evidence>
<sequence length="63" mass="7207">MTLRGEEIPYVHRIPRWRLTDGPLSITVPNVVMNHNKEDRLMSTEFALVILAIIVVAIAAMHR</sequence>
<name>A0A7Y0F3S0_9BIFI</name>
<evidence type="ECO:0000313" key="3">
    <source>
        <dbReference type="Proteomes" id="UP000588277"/>
    </source>
</evidence>
<accession>A0A7Y0F3S0</accession>
<feature type="transmembrane region" description="Helical" evidence="1">
    <location>
        <begin position="41"/>
        <end position="61"/>
    </location>
</feature>
<reference evidence="2 3" key="1">
    <citation type="submission" date="2020-02" db="EMBL/GenBank/DDBJ databases">
        <title>Characterization of phylogenetic diversity of novel bifidobacterial species isolated in Czech ZOOs.</title>
        <authorList>
            <person name="Lugli G.A."/>
            <person name="Vera N.B."/>
            <person name="Ventura M."/>
        </authorList>
    </citation>
    <scope>NUCLEOTIDE SEQUENCE [LARGE SCALE GENOMIC DNA]</scope>
    <source>
        <strain evidence="2 3">DSM 109958</strain>
    </source>
</reference>
<dbReference type="AlphaFoldDB" id="A0A7Y0F3S0"/>
<keyword evidence="1" id="KW-0812">Transmembrane</keyword>
<dbReference type="RefSeq" id="WP_169276425.1">
    <property type="nucleotide sequence ID" value="NZ_JAAIIH010000026.1"/>
</dbReference>
<keyword evidence="3" id="KW-1185">Reference proteome</keyword>
<comment type="caution">
    <text evidence="2">The sequence shown here is derived from an EMBL/GenBank/DDBJ whole genome shotgun (WGS) entry which is preliminary data.</text>
</comment>
<keyword evidence="1" id="KW-1133">Transmembrane helix</keyword>
<evidence type="ECO:0000313" key="2">
    <source>
        <dbReference type="EMBL" id="NMN01354.1"/>
    </source>
</evidence>
<dbReference type="Proteomes" id="UP000588277">
    <property type="component" value="Unassembled WGS sequence"/>
</dbReference>
<proteinExistence type="predicted"/>
<organism evidence="2 3">
    <name type="scientific">Bifidobacterium moraviense</name>
    <dbReference type="NCBI Taxonomy" id="2675323"/>
    <lineage>
        <taxon>Bacteria</taxon>
        <taxon>Bacillati</taxon>
        <taxon>Actinomycetota</taxon>
        <taxon>Actinomycetes</taxon>
        <taxon>Bifidobacteriales</taxon>
        <taxon>Bifidobacteriaceae</taxon>
        <taxon>Bifidobacterium</taxon>
    </lineage>
</organism>
<protein>
    <submittedName>
        <fullName evidence="2">Uncharacterized protein</fullName>
    </submittedName>
</protein>
<dbReference type="EMBL" id="JAAIIH010000026">
    <property type="protein sequence ID" value="NMN01354.1"/>
    <property type="molecule type" value="Genomic_DNA"/>
</dbReference>
<gene>
    <name evidence="2" type="ORF">G1C96_1945</name>
</gene>